<dbReference type="RefSeq" id="WP_264280247.1">
    <property type="nucleotide sequence ID" value="NZ_CP107006.1"/>
</dbReference>
<keyword evidence="5" id="KW-0472">Membrane</keyword>
<keyword evidence="6" id="KW-0732">Signal</keyword>
<protein>
    <submittedName>
        <fullName evidence="8">Cytochrome c</fullName>
    </submittedName>
</protein>
<evidence type="ECO:0000256" key="5">
    <source>
        <dbReference type="SAM" id="Phobius"/>
    </source>
</evidence>
<evidence type="ECO:0000313" key="8">
    <source>
        <dbReference type="EMBL" id="UYQ91890.1"/>
    </source>
</evidence>
<keyword evidence="9" id="KW-1185">Reference proteome</keyword>
<evidence type="ECO:0000256" key="2">
    <source>
        <dbReference type="ARBA" id="ARBA00022723"/>
    </source>
</evidence>
<feature type="signal peptide" evidence="6">
    <location>
        <begin position="1"/>
        <end position="22"/>
    </location>
</feature>
<keyword evidence="5" id="KW-1133">Transmembrane helix</keyword>
<evidence type="ECO:0000313" key="9">
    <source>
        <dbReference type="Proteomes" id="UP001162741"/>
    </source>
</evidence>
<dbReference type="Proteomes" id="UP001162741">
    <property type="component" value="Chromosome"/>
</dbReference>
<evidence type="ECO:0000256" key="4">
    <source>
        <dbReference type="PROSITE-ProRule" id="PRU00433"/>
    </source>
</evidence>
<name>A0ABY6IWY4_9BACT</name>
<keyword evidence="2 4" id="KW-0479">Metal-binding</keyword>
<gene>
    <name evidence="8" type="ORF">MKQ68_17525</name>
</gene>
<evidence type="ECO:0000256" key="6">
    <source>
        <dbReference type="SAM" id="SignalP"/>
    </source>
</evidence>
<dbReference type="Gene3D" id="1.10.760.10">
    <property type="entry name" value="Cytochrome c-like domain"/>
    <property type="match status" value="1"/>
</dbReference>
<accession>A0ABY6IWY4</accession>
<dbReference type="PROSITE" id="PS51007">
    <property type="entry name" value="CYTC"/>
    <property type="match status" value="1"/>
</dbReference>
<keyword evidence="1 4" id="KW-0349">Heme</keyword>
<keyword evidence="3 4" id="KW-0408">Iron</keyword>
<dbReference type="InterPro" id="IPR036909">
    <property type="entry name" value="Cyt_c-like_dom_sf"/>
</dbReference>
<feature type="domain" description="Cytochrome c" evidence="7">
    <location>
        <begin position="25"/>
        <end position="117"/>
    </location>
</feature>
<reference evidence="8" key="1">
    <citation type="submission" date="2022-10" db="EMBL/GenBank/DDBJ databases">
        <title>Chitinophaga sp. nov., isolated from soil.</title>
        <authorList>
            <person name="Jeon C.O."/>
        </authorList>
    </citation>
    <scope>NUCLEOTIDE SEQUENCE</scope>
    <source>
        <strain evidence="8">R8</strain>
    </source>
</reference>
<organism evidence="8 9">
    <name type="scientific">Chitinophaga horti</name>
    <dbReference type="NCBI Taxonomy" id="2920382"/>
    <lineage>
        <taxon>Bacteria</taxon>
        <taxon>Pseudomonadati</taxon>
        <taxon>Bacteroidota</taxon>
        <taxon>Chitinophagia</taxon>
        <taxon>Chitinophagales</taxon>
        <taxon>Chitinophagaceae</taxon>
        <taxon>Chitinophaga</taxon>
    </lineage>
</organism>
<evidence type="ECO:0000256" key="3">
    <source>
        <dbReference type="ARBA" id="ARBA00023004"/>
    </source>
</evidence>
<proteinExistence type="predicted"/>
<dbReference type="SUPFAM" id="SSF46626">
    <property type="entry name" value="Cytochrome c"/>
    <property type="match status" value="1"/>
</dbReference>
<feature type="transmembrane region" description="Helical" evidence="5">
    <location>
        <begin position="144"/>
        <end position="165"/>
    </location>
</feature>
<feature type="chain" id="PRO_5045268312" evidence="6">
    <location>
        <begin position="23"/>
        <end position="178"/>
    </location>
</feature>
<dbReference type="EMBL" id="CP107006">
    <property type="protein sequence ID" value="UYQ91890.1"/>
    <property type="molecule type" value="Genomic_DNA"/>
</dbReference>
<evidence type="ECO:0000256" key="1">
    <source>
        <dbReference type="ARBA" id="ARBA00022617"/>
    </source>
</evidence>
<dbReference type="InterPro" id="IPR009056">
    <property type="entry name" value="Cyt_c-like_dom"/>
</dbReference>
<sequence length="178" mass="19769">MKDNIRYFLLLLCLGLGVTVYAAPPSQEEGALIFKARCAACHNVNKKVLGPPLAKVYDRRSMEWITKFVQSSQSLIKSGDKDAVAIYAEFNNTTMPDHPDITPAQVESIVAYIKSQEVAADPNSGGFKPESRMPAYRPLQITDYGYITGFVAVVLLLILVMLIAVRVKDVEREMKEKS</sequence>
<evidence type="ECO:0000259" key="7">
    <source>
        <dbReference type="PROSITE" id="PS51007"/>
    </source>
</evidence>
<dbReference type="Pfam" id="PF00034">
    <property type="entry name" value="Cytochrom_C"/>
    <property type="match status" value="1"/>
</dbReference>
<keyword evidence="5" id="KW-0812">Transmembrane</keyword>